<evidence type="ECO:0000313" key="2">
    <source>
        <dbReference type="Proteomes" id="UP001149165"/>
    </source>
</evidence>
<proteinExistence type="predicted"/>
<sequence>MRSILGWCTSCPTRGVPVYRGKHERRETKGTHIVHCDAFLREEKRNDICALADDGHMEWRRSRGGYLIDLNGLLGQQAPDRGERACPTCCP</sequence>
<name>A0A9W9FIS1_9EURO</name>
<reference evidence="1" key="2">
    <citation type="journal article" date="2023" name="IMA Fungus">
        <title>Comparative genomic study of the Penicillium genus elucidates a diverse pangenome and 15 lateral gene transfer events.</title>
        <authorList>
            <person name="Petersen C."/>
            <person name="Sorensen T."/>
            <person name="Nielsen M.R."/>
            <person name="Sondergaard T.E."/>
            <person name="Sorensen J.L."/>
            <person name="Fitzpatrick D.A."/>
            <person name="Frisvad J.C."/>
            <person name="Nielsen K.L."/>
        </authorList>
    </citation>
    <scope>NUCLEOTIDE SEQUENCE</scope>
    <source>
        <strain evidence="1">IBT 30069</strain>
    </source>
</reference>
<dbReference type="Proteomes" id="UP001149165">
    <property type="component" value="Unassembled WGS sequence"/>
</dbReference>
<organism evidence="1 2">
    <name type="scientific">Penicillium angulare</name>
    <dbReference type="NCBI Taxonomy" id="116970"/>
    <lineage>
        <taxon>Eukaryota</taxon>
        <taxon>Fungi</taxon>
        <taxon>Dikarya</taxon>
        <taxon>Ascomycota</taxon>
        <taxon>Pezizomycotina</taxon>
        <taxon>Eurotiomycetes</taxon>
        <taxon>Eurotiomycetidae</taxon>
        <taxon>Eurotiales</taxon>
        <taxon>Aspergillaceae</taxon>
        <taxon>Penicillium</taxon>
    </lineage>
</organism>
<gene>
    <name evidence="1" type="ORF">N7456_006916</name>
</gene>
<dbReference type="AlphaFoldDB" id="A0A9W9FIS1"/>
<dbReference type="EMBL" id="JAPQKH010000004">
    <property type="protein sequence ID" value="KAJ5100864.1"/>
    <property type="molecule type" value="Genomic_DNA"/>
</dbReference>
<accession>A0A9W9FIS1</accession>
<comment type="caution">
    <text evidence="1">The sequence shown here is derived from an EMBL/GenBank/DDBJ whole genome shotgun (WGS) entry which is preliminary data.</text>
</comment>
<protein>
    <submittedName>
        <fullName evidence="1">Uncharacterized protein</fullName>
    </submittedName>
</protein>
<reference evidence="1" key="1">
    <citation type="submission" date="2022-11" db="EMBL/GenBank/DDBJ databases">
        <authorList>
            <person name="Petersen C."/>
        </authorList>
    </citation>
    <scope>NUCLEOTIDE SEQUENCE</scope>
    <source>
        <strain evidence="1">IBT 30069</strain>
    </source>
</reference>
<keyword evidence="2" id="KW-1185">Reference proteome</keyword>
<evidence type="ECO:0000313" key="1">
    <source>
        <dbReference type="EMBL" id="KAJ5100864.1"/>
    </source>
</evidence>